<dbReference type="EMBL" id="LQQO01000031">
    <property type="protein sequence ID" value="KZE12074.1"/>
    <property type="molecule type" value="Genomic_DNA"/>
</dbReference>
<keyword evidence="4" id="KW-1185">Reference proteome</keyword>
<dbReference type="SUPFAM" id="SSF56300">
    <property type="entry name" value="Metallo-dependent phosphatases"/>
    <property type="match status" value="1"/>
</dbReference>
<proteinExistence type="predicted"/>
<dbReference type="InterPro" id="IPR039331">
    <property type="entry name" value="PAPs-like"/>
</dbReference>
<dbReference type="InterPro" id="IPR004843">
    <property type="entry name" value="Calcineurin-like_PHP"/>
</dbReference>
<organism evidence="3 4">
    <name type="scientific">Sphingomonas hankookensis</name>
    <dbReference type="NCBI Taxonomy" id="563996"/>
    <lineage>
        <taxon>Bacteria</taxon>
        <taxon>Pseudomonadati</taxon>
        <taxon>Pseudomonadota</taxon>
        <taxon>Alphaproteobacteria</taxon>
        <taxon>Sphingomonadales</taxon>
        <taxon>Sphingomonadaceae</taxon>
        <taxon>Sphingomonas</taxon>
    </lineage>
</organism>
<protein>
    <recommendedName>
        <fullName evidence="2">Calcineurin-like phosphoesterase domain-containing protein</fullName>
    </recommendedName>
</protein>
<feature type="domain" description="Calcineurin-like phosphoesterase" evidence="2">
    <location>
        <begin position="184"/>
        <end position="301"/>
    </location>
</feature>
<evidence type="ECO:0000313" key="3">
    <source>
        <dbReference type="EMBL" id="KZE12074.1"/>
    </source>
</evidence>
<evidence type="ECO:0000256" key="1">
    <source>
        <dbReference type="ARBA" id="ARBA00022729"/>
    </source>
</evidence>
<reference evidence="4" key="1">
    <citation type="submission" date="2016-01" db="EMBL/GenBank/DDBJ databases">
        <title>Draft genome of Chromobacterium sp. F49.</title>
        <authorList>
            <person name="Hong K.W."/>
        </authorList>
    </citation>
    <scope>NUCLEOTIDE SEQUENCE [LARGE SCALE GENOMIC DNA]</scope>
    <source>
        <strain evidence="4">CN3</strain>
    </source>
</reference>
<accession>A0ABR5YC74</accession>
<evidence type="ECO:0000313" key="4">
    <source>
        <dbReference type="Proteomes" id="UP000076609"/>
    </source>
</evidence>
<dbReference type="PANTHER" id="PTHR22953">
    <property type="entry name" value="ACID PHOSPHATASE RELATED"/>
    <property type="match status" value="1"/>
</dbReference>
<dbReference type="Pfam" id="PF00149">
    <property type="entry name" value="Metallophos"/>
    <property type="match status" value="1"/>
</dbReference>
<evidence type="ECO:0000259" key="2">
    <source>
        <dbReference type="Pfam" id="PF00149"/>
    </source>
</evidence>
<dbReference type="InterPro" id="IPR029052">
    <property type="entry name" value="Metallo-depent_PP-like"/>
</dbReference>
<dbReference type="Proteomes" id="UP000076609">
    <property type="component" value="Unassembled WGS sequence"/>
</dbReference>
<keyword evidence="1" id="KW-0732">Signal</keyword>
<dbReference type="PANTHER" id="PTHR22953:SF153">
    <property type="entry name" value="PURPLE ACID PHOSPHATASE"/>
    <property type="match status" value="1"/>
</dbReference>
<sequence length="656" mass="72505">MGANMDRRSFTKRTGWLIAAATSGLLVGCDDGGSGLIARPGPTPTPTPTPTSAALPTETFVAEPLVLTEPFLQLPTTDSVRVVWFTEFRGRDHAVRYGSGFGQQVLATSTKLSRMYEDASSTVTGRSYAGLTQRDIWRHEAVVTGLSASAGRQRYVAISSDGNKTMRSSEGTLQPLPAAGQATRFLLTSDLQLKKMASANYERVAETLAPIDVVLFAGDLVNVPNRASEWFDNGTLNLPPFFGALQGTIRKWQPASTYTGGPLLQSGVIYPILGNHEYSGRWNPANNLNTMFNDPQPRWYAELRYDRVAATVNPSGDAAIRERWIQDNSYETISYEEIFTLPQGPEGGRYYAQRIGDTFLIAMDGNRIWRSWTANSRGKLTEATAAINDPSAWGFGDFQFHPFARGSRQYQWLQEVLASDAFRSAKYKIVLVHQSVFGLGDNATPVMAQTEATFEYTDATGAIRTMGPFAFPIDRATWNGQIQPVLDAGRMRYVKYDYPLSKDLWRNDIEPLLTAAGVQLVQVGHSHLWCRSKVGNMHYIETSNVGNSYGAYVSNLSPRRSGPPTEAQVAGLTSLRWNPDDYPREDDPHDRPMALPTLRNPQVELAGATQNVPFLTSNDITAYTVFDTGTGLLTSYAFDTRYPARDPIKFDEFKLG</sequence>
<dbReference type="Gene3D" id="3.60.21.10">
    <property type="match status" value="1"/>
</dbReference>
<gene>
    <name evidence="3" type="ORF">AVT10_16595</name>
</gene>
<name>A0ABR5YC74_9SPHN</name>
<comment type="caution">
    <text evidence="3">The sequence shown here is derived from an EMBL/GenBank/DDBJ whole genome shotgun (WGS) entry which is preliminary data.</text>
</comment>
<dbReference type="PROSITE" id="PS51257">
    <property type="entry name" value="PROKAR_LIPOPROTEIN"/>
    <property type="match status" value="1"/>
</dbReference>